<protein>
    <submittedName>
        <fullName evidence="1">Uncharacterized protein</fullName>
    </submittedName>
</protein>
<reference evidence="1" key="1">
    <citation type="journal article" date="2020" name="Nature">
        <title>Giant virus diversity and host interactions through global metagenomics.</title>
        <authorList>
            <person name="Schulz F."/>
            <person name="Roux S."/>
            <person name="Paez-Espino D."/>
            <person name="Jungbluth S."/>
            <person name="Walsh D.A."/>
            <person name="Denef V.J."/>
            <person name="McMahon K.D."/>
            <person name="Konstantinidis K.T."/>
            <person name="Eloe-Fadrosh E.A."/>
            <person name="Kyrpides N.C."/>
            <person name="Woyke T."/>
        </authorList>
    </citation>
    <scope>NUCLEOTIDE SEQUENCE</scope>
    <source>
        <strain evidence="1">GVMAG-M-3300020166-18</strain>
    </source>
</reference>
<evidence type="ECO:0000313" key="1">
    <source>
        <dbReference type="EMBL" id="QHS96508.1"/>
    </source>
</evidence>
<proteinExistence type="predicted"/>
<dbReference type="EMBL" id="MN739271">
    <property type="protein sequence ID" value="QHS96508.1"/>
    <property type="molecule type" value="Genomic_DNA"/>
</dbReference>
<accession>A0A6C0BYQ6</accession>
<name>A0A6C0BYQ6_9ZZZZ</name>
<organism evidence="1">
    <name type="scientific">viral metagenome</name>
    <dbReference type="NCBI Taxonomy" id="1070528"/>
    <lineage>
        <taxon>unclassified sequences</taxon>
        <taxon>metagenomes</taxon>
        <taxon>organismal metagenomes</taxon>
    </lineage>
</organism>
<dbReference type="AlphaFoldDB" id="A0A6C0BYQ6"/>
<sequence>MFLFMKKRTITILGRKTDMHLLIACVLLTAFIIINTSCSCINKPCTKCKDKGGGGCSCGNSPCTCGKGCSCGNSPCTCGKGHPSLEKSKMPPPSNIIGADQNTYSDLASV</sequence>